<evidence type="ECO:0000256" key="1">
    <source>
        <dbReference type="SAM" id="Coils"/>
    </source>
</evidence>
<sequence>MRKELLALQEDKHNYETTAKESLRRVLQEKIEVFRKLSERSLSNTEDECRQEELTQRGETEKRDLEMKIEEMEEKEQVLQARIEALQADNDFTNERLAALQGTSERRSCLDASWSIPSKHERVSVVCDRWDTELSPFGSASLPSAPQRGRPEVRLNALSLLLLFTARLEQLQEKSSKENNSLGESLSHWLALGRPPCLCGVH</sequence>
<dbReference type="GeneTree" id="ENSGT00940000157660"/>
<dbReference type="Ensembl" id="ENSOMET00000020372.1">
    <property type="protein sequence ID" value="ENSOMEP00000012876.1"/>
    <property type="gene ID" value="ENSOMEG00000014315.1"/>
</dbReference>
<evidence type="ECO:0000313" key="2">
    <source>
        <dbReference type="Ensembl" id="ENSOMEP00000012876.1"/>
    </source>
</evidence>
<reference evidence="2" key="1">
    <citation type="submission" date="2025-08" db="UniProtKB">
        <authorList>
            <consortium name="Ensembl"/>
        </authorList>
    </citation>
    <scope>IDENTIFICATION</scope>
</reference>
<protein>
    <submittedName>
        <fullName evidence="2">Uncharacterized protein</fullName>
    </submittedName>
</protein>
<name>A0A3B3C4K8_ORYME</name>
<dbReference type="STRING" id="30732.ENSOMEP00000012876"/>
<dbReference type="AlphaFoldDB" id="A0A3B3C4K8"/>
<dbReference type="Proteomes" id="UP000261560">
    <property type="component" value="Unplaced"/>
</dbReference>
<accession>A0A3B3C4K8</accession>
<proteinExistence type="predicted"/>
<feature type="coiled-coil region" evidence="1">
    <location>
        <begin position="55"/>
        <end position="103"/>
    </location>
</feature>
<organism evidence="2 3">
    <name type="scientific">Oryzias melastigma</name>
    <name type="common">Marine medaka</name>
    <dbReference type="NCBI Taxonomy" id="30732"/>
    <lineage>
        <taxon>Eukaryota</taxon>
        <taxon>Metazoa</taxon>
        <taxon>Chordata</taxon>
        <taxon>Craniata</taxon>
        <taxon>Vertebrata</taxon>
        <taxon>Euteleostomi</taxon>
        <taxon>Actinopterygii</taxon>
        <taxon>Neopterygii</taxon>
        <taxon>Teleostei</taxon>
        <taxon>Neoteleostei</taxon>
        <taxon>Acanthomorphata</taxon>
        <taxon>Ovalentaria</taxon>
        <taxon>Atherinomorphae</taxon>
        <taxon>Beloniformes</taxon>
        <taxon>Adrianichthyidae</taxon>
        <taxon>Oryziinae</taxon>
        <taxon>Oryzias</taxon>
    </lineage>
</organism>
<reference evidence="2" key="2">
    <citation type="submission" date="2025-09" db="UniProtKB">
        <authorList>
            <consortium name="Ensembl"/>
        </authorList>
    </citation>
    <scope>IDENTIFICATION</scope>
</reference>
<keyword evidence="3" id="KW-1185">Reference proteome</keyword>
<keyword evidence="1" id="KW-0175">Coiled coil</keyword>
<dbReference type="PaxDb" id="30732-ENSOMEP00000012876"/>
<evidence type="ECO:0000313" key="3">
    <source>
        <dbReference type="Proteomes" id="UP000261560"/>
    </source>
</evidence>